<proteinExistence type="predicted"/>
<gene>
    <name evidence="2" type="ORF">PX52LOC_00663</name>
</gene>
<dbReference type="PANTHER" id="PTHR43433:SF1">
    <property type="entry name" value="BLL5160 PROTEIN"/>
    <property type="match status" value="1"/>
</dbReference>
<keyword evidence="2" id="KW-0378">Hydrolase</keyword>
<accession>A0A5C1A622</accession>
<dbReference type="EMBL" id="CP042425">
    <property type="protein sequence ID" value="QEL13805.1"/>
    <property type="molecule type" value="Genomic_DNA"/>
</dbReference>
<dbReference type="GO" id="GO:0016787">
    <property type="term" value="F:hydrolase activity"/>
    <property type="evidence" value="ECO:0007669"/>
    <property type="project" value="UniProtKB-KW"/>
</dbReference>
<feature type="domain" description="AB hydrolase-1" evidence="1">
    <location>
        <begin position="21"/>
        <end position="253"/>
    </location>
</feature>
<name>A0A5C1A622_9BACT</name>
<dbReference type="KEGG" id="lrs:PX52LOC_00663"/>
<evidence type="ECO:0000313" key="2">
    <source>
        <dbReference type="EMBL" id="QEL13805.1"/>
    </source>
</evidence>
<dbReference type="InterPro" id="IPR029058">
    <property type="entry name" value="AB_hydrolase_fold"/>
</dbReference>
<dbReference type="InterPro" id="IPR000073">
    <property type="entry name" value="AB_hydrolase_1"/>
</dbReference>
<dbReference type="RefSeq" id="WP_149108744.1">
    <property type="nucleotide sequence ID" value="NZ_CP042425.1"/>
</dbReference>
<dbReference type="Proteomes" id="UP000324974">
    <property type="component" value="Chromosome"/>
</dbReference>
<evidence type="ECO:0000259" key="1">
    <source>
        <dbReference type="Pfam" id="PF00561"/>
    </source>
</evidence>
<evidence type="ECO:0000313" key="3">
    <source>
        <dbReference type="Proteomes" id="UP000324974"/>
    </source>
</evidence>
<sequence length="269" mass="28877">MNQMIEHRGCPLAYDVRGTGPRVLFIQGVGVHGGGWRPQIDGLADRYTCLSFDNRGMGRSQPAGADISVAQMADDALAVMDASGWASAHVVGHSLGGQVAVALALAVRDRVRSLSLLCTFANGRAVAPLTARMIWFGMRSQVGTRRMRRRGFLKLVLPPGPQRENADAMAERIGELFGHDLADQPPVVKQQLRAMRACDLTPRLPELAGLPTLVVSAVHDPIAPPRVGRGLLGIPGSRYVEFPDASHGLPITHAEQVNVLLHEQFAAAP</sequence>
<dbReference type="Pfam" id="PF00561">
    <property type="entry name" value="Abhydrolase_1"/>
    <property type="match status" value="1"/>
</dbReference>
<protein>
    <submittedName>
        <fullName evidence="2">Alpha/beta hydrolase</fullName>
    </submittedName>
</protein>
<reference evidence="3" key="1">
    <citation type="submission" date="2019-08" db="EMBL/GenBank/DDBJ databases">
        <title>Limnoglobus roseus gen. nov., sp. nov., a novel freshwater planctomycete with a giant genome from the family Gemmataceae.</title>
        <authorList>
            <person name="Kulichevskaya I.S."/>
            <person name="Naumoff D.G."/>
            <person name="Miroshnikov K."/>
            <person name="Ivanova A."/>
            <person name="Philippov D.A."/>
            <person name="Hakobyan A."/>
            <person name="Rijpstra I.C."/>
            <person name="Sinninghe Damste J.S."/>
            <person name="Liesack W."/>
            <person name="Dedysh S.N."/>
        </authorList>
    </citation>
    <scope>NUCLEOTIDE SEQUENCE [LARGE SCALE GENOMIC DNA]</scope>
    <source>
        <strain evidence="3">PX52</strain>
    </source>
</reference>
<dbReference type="InterPro" id="IPR050471">
    <property type="entry name" value="AB_hydrolase"/>
</dbReference>
<dbReference type="PANTHER" id="PTHR43433">
    <property type="entry name" value="HYDROLASE, ALPHA/BETA FOLD FAMILY PROTEIN"/>
    <property type="match status" value="1"/>
</dbReference>
<dbReference type="AlphaFoldDB" id="A0A5C1A622"/>
<dbReference type="Gene3D" id="3.40.50.1820">
    <property type="entry name" value="alpha/beta hydrolase"/>
    <property type="match status" value="1"/>
</dbReference>
<dbReference type="PRINTS" id="PR00111">
    <property type="entry name" value="ABHYDROLASE"/>
</dbReference>
<keyword evidence="3" id="KW-1185">Reference proteome</keyword>
<organism evidence="2 3">
    <name type="scientific">Limnoglobus roseus</name>
    <dbReference type="NCBI Taxonomy" id="2598579"/>
    <lineage>
        <taxon>Bacteria</taxon>
        <taxon>Pseudomonadati</taxon>
        <taxon>Planctomycetota</taxon>
        <taxon>Planctomycetia</taxon>
        <taxon>Gemmatales</taxon>
        <taxon>Gemmataceae</taxon>
        <taxon>Limnoglobus</taxon>
    </lineage>
</organism>
<dbReference type="SUPFAM" id="SSF53474">
    <property type="entry name" value="alpha/beta-Hydrolases"/>
    <property type="match status" value="1"/>
</dbReference>
<dbReference type="OrthoDB" id="6191536at2"/>